<keyword evidence="1" id="KW-1133">Transmembrane helix</keyword>
<dbReference type="RefSeq" id="XP_018985908.1">
    <property type="nucleotide sequence ID" value="XM_019128493.1"/>
</dbReference>
<sequence>MATAASTLKTFTPYARGILAVSSGAISIAYLLWVILGTSFFPILVPAGLVVLLEGILSLLWLATFFSIADLWGSGSCGGFTAGCKVGKAIIAFSAFSWVAFLVAFMIVLTNYICLGKSPYGGYFFNELSKGGLSMLEPGDLTKEVAIDPEASMPQVNDENQSEPLEVVNLSVPVDSVEFLSRELAL</sequence>
<name>A0A1E3QSD9_9ASCO</name>
<dbReference type="PANTHER" id="PTHR37451">
    <property type="entry name" value="MARVEL DOMAIN"/>
    <property type="match status" value="1"/>
</dbReference>
<evidence type="ECO:0000256" key="1">
    <source>
        <dbReference type="SAM" id="Phobius"/>
    </source>
</evidence>
<reference evidence="3" key="1">
    <citation type="submission" date="2016-05" db="EMBL/GenBank/DDBJ databases">
        <title>Comparative genomics of biotechnologically important yeasts.</title>
        <authorList>
            <consortium name="DOE Joint Genome Institute"/>
            <person name="Riley R."/>
            <person name="Haridas S."/>
            <person name="Wolfe K.H."/>
            <person name="Lopes M.R."/>
            <person name="Hittinger C.T."/>
            <person name="Goker M."/>
            <person name="Salamov A."/>
            <person name="Wisecaver J."/>
            <person name="Long T.M."/>
            <person name="Aerts A.L."/>
            <person name="Barry K."/>
            <person name="Choi C."/>
            <person name="Clum A."/>
            <person name="Coughlan A.Y."/>
            <person name="Deshpande S."/>
            <person name="Douglass A.P."/>
            <person name="Hanson S.J."/>
            <person name="Klenk H.-P."/>
            <person name="Labutti K."/>
            <person name="Lapidus A."/>
            <person name="Lindquist E."/>
            <person name="Lipzen A."/>
            <person name="Meier-Kolthoff J.P."/>
            <person name="Ohm R.A."/>
            <person name="Otillar R.P."/>
            <person name="Pangilinan J."/>
            <person name="Peng Y."/>
            <person name="Rokas A."/>
            <person name="Rosa C.A."/>
            <person name="Scheuner C."/>
            <person name="Sibirny A.A."/>
            <person name="Slot J.C."/>
            <person name="Stielow J.B."/>
            <person name="Sun H."/>
            <person name="Kurtzman C.P."/>
            <person name="Blackwell M."/>
            <person name="Grigoriev I.V."/>
            <person name="Jeffries T.W."/>
        </authorList>
    </citation>
    <scope>NUCLEOTIDE SEQUENCE [LARGE SCALE GENOMIC DNA]</scope>
    <source>
        <strain evidence="3">NRRL Y-12698</strain>
    </source>
</reference>
<evidence type="ECO:0000313" key="2">
    <source>
        <dbReference type="EMBL" id="ODQ80580.1"/>
    </source>
</evidence>
<protein>
    <recommendedName>
        <fullName evidence="4">MARVEL domain-containing protein</fullName>
    </recommendedName>
</protein>
<accession>A0A1E3QSD9</accession>
<keyword evidence="3" id="KW-1185">Reference proteome</keyword>
<evidence type="ECO:0000313" key="3">
    <source>
        <dbReference type="Proteomes" id="UP000094336"/>
    </source>
</evidence>
<keyword evidence="1" id="KW-0812">Transmembrane</keyword>
<feature type="transmembrane region" description="Helical" evidence="1">
    <location>
        <begin position="14"/>
        <end position="36"/>
    </location>
</feature>
<dbReference type="Proteomes" id="UP000094336">
    <property type="component" value="Unassembled WGS sequence"/>
</dbReference>
<keyword evidence="1" id="KW-0472">Membrane</keyword>
<dbReference type="AlphaFoldDB" id="A0A1E3QSD9"/>
<evidence type="ECO:0008006" key="4">
    <source>
        <dbReference type="Google" id="ProtNLM"/>
    </source>
</evidence>
<dbReference type="GeneID" id="30146346"/>
<feature type="transmembrane region" description="Helical" evidence="1">
    <location>
        <begin position="43"/>
        <end position="69"/>
    </location>
</feature>
<dbReference type="PANTHER" id="PTHR37451:SF1">
    <property type="entry name" value="MARVEL DOMAIN-CONTAINING PROTEIN"/>
    <property type="match status" value="1"/>
</dbReference>
<organism evidence="2 3">
    <name type="scientific">Babjeviella inositovora NRRL Y-12698</name>
    <dbReference type="NCBI Taxonomy" id="984486"/>
    <lineage>
        <taxon>Eukaryota</taxon>
        <taxon>Fungi</taxon>
        <taxon>Dikarya</taxon>
        <taxon>Ascomycota</taxon>
        <taxon>Saccharomycotina</taxon>
        <taxon>Pichiomycetes</taxon>
        <taxon>Serinales incertae sedis</taxon>
        <taxon>Babjeviella</taxon>
    </lineage>
</organism>
<proteinExistence type="predicted"/>
<feature type="transmembrane region" description="Helical" evidence="1">
    <location>
        <begin position="89"/>
        <end position="115"/>
    </location>
</feature>
<gene>
    <name evidence="2" type="ORF">BABINDRAFT_160842</name>
</gene>
<dbReference type="EMBL" id="KV454429">
    <property type="protein sequence ID" value="ODQ80580.1"/>
    <property type="molecule type" value="Genomic_DNA"/>
</dbReference>